<dbReference type="SUPFAM" id="SSF103481">
    <property type="entry name" value="Multidrug resistance efflux transporter EmrE"/>
    <property type="match status" value="1"/>
</dbReference>
<dbReference type="Pfam" id="PF00892">
    <property type="entry name" value="EamA"/>
    <property type="match status" value="1"/>
</dbReference>
<evidence type="ECO:0000256" key="1">
    <source>
        <dbReference type="SAM" id="Phobius"/>
    </source>
</evidence>
<evidence type="ECO:0000259" key="2">
    <source>
        <dbReference type="Pfam" id="PF00892"/>
    </source>
</evidence>
<dbReference type="EMBL" id="UINC01079816">
    <property type="protein sequence ID" value="SVC22191.1"/>
    <property type="molecule type" value="Genomic_DNA"/>
</dbReference>
<dbReference type="InterPro" id="IPR037185">
    <property type="entry name" value="EmrE-like"/>
</dbReference>
<dbReference type="InterPro" id="IPR000620">
    <property type="entry name" value="EamA_dom"/>
</dbReference>
<evidence type="ECO:0000313" key="3">
    <source>
        <dbReference type="EMBL" id="SVC22191.1"/>
    </source>
</evidence>
<feature type="transmembrane region" description="Helical" evidence="1">
    <location>
        <begin position="90"/>
        <end position="109"/>
    </location>
</feature>
<feature type="transmembrane region" description="Helical" evidence="1">
    <location>
        <begin position="36"/>
        <end position="54"/>
    </location>
</feature>
<feature type="non-terminal residue" evidence="3">
    <location>
        <position position="1"/>
    </location>
</feature>
<dbReference type="Gene3D" id="1.10.3730.20">
    <property type="match status" value="1"/>
</dbReference>
<keyword evidence="1" id="KW-0812">Transmembrane</keyword>
<feature type="transmembrane region" description="Helical" evidence="1">
    <location>
        <begin position="66"/>
        <end position="84"/>
    </location>
</feature>
<proteinExistence type="predicted"/>
<gene>
    <name evidence="3" type="ORF">METZ01_LOCUS275045</name>
</gene>
<dbReference type="GO" id="GO:0016020">
    <property type="term" value="C:membrane"/>
    <property type="evidence" value="ECO:0007669"/>
    <property type="project" value="InterPro"/>
</dbReference>
<sequence>DIEPTITLMLYFPIVAMAAFSIPALTNWTTPDLSQWIYLILIAVLGVCSQWCFIEACRRVHTPLIAPFDYTRIVFAGAIGYVFFNEFPGLFELSGMLVILVSTLSITLLRRRQSKSLETK</sequence>
<feature type="transmembrane region" description="Helical" evidence="1">
    <location>
        <begin position="7"/>
        <end position="24"/>
    </location>
</feature>
<organism evidence="3">
    <name type="scientific">marine metagenome</name>
    <dbReference type="NCBI Taxonomy" id="408172"/>
    <lineage>
        <taxon>unclassified sequences</taxon>
        <taxon>metagenomes</taxon>
        <taxon>ecological metagenomes</taxon>
    </lineage>
</organism>
<dbReference type="AlphaFoldDB" id="A0A382KHK7"/>
<reference evidence="3" key="1">
    <citation type="submission" date="2018-05" db="EMBL/GenBank/DDBJ databases">
        <authorList>
            <person name="Lanie J.A."/>
            <person name="Ng W.-L."/>
            <person name="Kazmierczak K.M."/>
            <person name="Andrzejewski T.M."/>
            <person name="Davidsen T.M."/>
            <person name="Wayne K.J."/>
            <person name="Tettelin H."/>
            <person name="Glass J.I."/>
            <person name="Rusch D."/>
            <person name="Podicherti R."/>
            <person name="Tsui H.-C.T."/>
            <person name="Winkler M.E."/>
        </authorList>
    </citation>
    <scope>NUCLEOTIDE SEQUENCE</scope>
</reference>
<name>A0A382KHK7_9ZZZZ</name>
<keyword evidence="1" id="KW-0472">Membrane</keyword>
<keyword evidence="1" id="KW-1133">Transmembrane helix</keyword>
<feature type="domain" description="EamA" evidence="2">
    <location>
        <begin position="5"/>
        <end position="107"/>
    </location>
</feature>
<accession>A0A382KHK7</accession>
<protein>
    <recommendedName>
        <fullName evidence="2">EamA domain-containing protein</fullName>
    </recommendedName>
</protein>